<proteinExistence type="inferred from homology"/>
<name>A0A2H0X7L9_UNCKA</name>
<evidence type="ECO:0000256" key="7">
    <source>
        <dbReference type="PROSITE-ProRule" id="PRU10085"/>
    </source>
</evidence>
<dbReference type="GO" id="GO:0051117">
    <property type="term" value="F:ATPase binding"/>
    <property type="evidence" value="ECO:0007669"/>
    <property type="project" value="TreeGrafter"/>
</dbReference>
<dbReference type="AlphaFoldDB" id="A0A2H0X7L9"/>
<dbReference type="GO" id="GO:0005737">
    <property type="term" value="C:cytoplasm"/>
    <property type="evidence" value="ECO:0007669"/>
    <property type="project" value="UniProtKB-SubCell"/>
</dbReference>
<dbReference type="Pfam" id="PF00574">
    <property type="entry name" value="CLP_protease"/>
    <property type="match status" value="1"/>
</dbReference>
<dbReference type="GO" id="GO:0004252">
    <property type="term" value="F:serine-type endopeptidase activity"/>
    <property type="evidence" value="ECO:0007669"/>
    <property type="project" value="UniProtKB-UniRule"/>
</dbReference>
<dbReference type="HAMAP" id="MF_00444">
    <property type="entry name" value="ClpP"/>
    <property type="match status" value="1"/>
</dbReference>
<dbReference type="NCBIfam" id="NF009205">
    <property type="entry name" value="PRK12553.1"/>
    <property type="match status" value="1"/>
</dbReference>
<accession>A0A2H0X7L9</accession>
<feature type="active site" description="Nucleophile" evidence="6">
    <location>
        <position position="103"/>
    </location>
</feature>
<gene>
    <name evidence="6" type="primary">clpP</name>
    <name evidence="12" type="ORF">COT52_01390</name>
</gene>
<evidence type="ECO:0000256" key="11">
    <source>
        <dbReference type="RuleBase" id="RU003567"/>
    </source>
</evidence>
<evidence type="ECO:0000256" key="6">
    <source>
        <dbReference type="HAMAP-Rule" id="MF_00444"/>
    </source>
</evidence>
<comment type="catalytic activity">
    <reaction evidence="5 6 8">
        <text>Hydrolysis of proteins to small peptides in the presence of ATP and magnesium. alpha-casein is the usual test substrate. In the absence of ATP, only oligopeptides shorter than five residues are hydrolyzed (such as succinyl-Leu-Tyr-|-NHMec, and Leu-Tyr-Leu-|-Tyr-Trp, in which cleavage of the -Tyr-|-Leu- and -Tyr-|-Trp bonds also occurs).</text>
        <dbReference type="EC" id="3.4.21.92"/>
    </reaction>
</comment>
<keyword evidence="3 6" id="KW-0378">Hydrolase</keyword>
<keyword evidence="6" id="KW-0963">Cytoplasm</keyword>
<evidence type="ECO:0000313" key="12">
    <source>
        <dbReference type="EMBL" id="PIS20902.1"/>
    </source>
</evidence>
<dbReference type="InterPro" id="IPR029045">
    <property type="entry name" value="ClpP/crotonase-like_dom_sf"/>
</dbReference>
<dbReference type="InterPro" id="IPR018215">
    <property type="entry name" value="ClpP_Ser_AS"/>
</dbReference>
<dbReference type="GO" id="GO:0009368">
    <property type="term" value="C:endopeptidase Clp complex"/>
    <property type="evidence" value="ECO:0007669"/>
    <property type="project" value="TreeGrafter"/>
</dbReference>
<evidence type="ECO:0000313" key="13">
    <source>
        <dbReference type="Proteomes" id="UP000231414"/>
    </source>
</evidence>
<dbReference type="FunFam" id="3.90.226.10:FF:000001">
    <property type="entry name" value="ATP-dependent Clp protease proteolytic subunit"/>
    <property type="match status" value="1"/>
</dbReference>
<dbReference type="InterPro" id="IPR023562">
    <property type="entry name" value="ClpP/TepA"/>
</dbReference>
<feature type="active site" evidence="6 8">
    <location>
        <position position="128"/>
    </location>
</feature>
<dbReference type="PANTHER" id="PTHR10381">
    <property type="entry name" value="ATP-DEPENDENT CLP PROTEASE PROTEOLYTIC SUBUNIT"/>
    <property type="match status" value="1"/>
</dbReference>
<dbReference type="Gene3D" id="3.90.226.10">
    <property type="entry name" value="2-enoyl-CoA Hydratase, Chain A, domain 1"/>
    <property type="match status" value="1"/>
</dbReference>
<dbReference type="EMBL" id="PEYW01000019">
    <property type="protein sequence ID" value="PIS20902.1"/>
    <property type="molecule type" value="Genomic_DNA"/>
</dbReference>
<evidence type="ECO:0000256" key="4">
    <source>
        <dbReference type="ARBA" id="ARBA00022825"/>
    </source>
</evidence>
<evidence type="ECO:0000256" key="2">
    <source>
        <dbReference type="ARBA" id="ARBA00022670"/>
    </source>
</evidence>
<comment type="caution">
    <text evidence="12">The sequence shown here is derived from an EMBL/GenBank/DDBJ whole genome shotgun (WGS) entry which is preliminary data.</text>
</comment>
<dbReference type="InterPro" id="IPR033135">
    <property type="entry name" value="ClpP_His_AS"/>
</dbReference>
<evidence type="ECO:0000256" key="3">
    <source>
        <dbReference type="ARBA" id="ARBA00022801"/>
    </source>
</evidence>
<comment type="subunit">
    <text evidence="6">Fourteen ClpP subunits assemble into 2 heptameric rings which stack back to back to give a disk-like structure with a central cavity, resembling the structure of eukaryotic proteasomes.</text>
</comment>
<dbReference type="GO" id="GO:0006515">
    <property type="term" value="P:protein quality control for misfolded or incompletely synthesized proteins"/>
    <property type="evidence" value="ECO:0007669"/>
    <property type="project" value="TreeGrafter"/>
</dbReference>
<comment type="function">
    <text evidence="6 10">Cleaves peptides in various proteins in a process that requires ATP hydrolysis. Has a chymotrypsin-like activity. Plays a major role in the degradation of misfolded proteins.</text>
</comment>
<dbReference type="EC" id="3.4.21.92" evidence="6 9"/>
<feature type="active site" evidence="7">
    <location>
        <position position="103"/>
    </location>
</feature>
<dbReference type="SUPFAM" id="SSF52096">
    <property type="entry name" value="ClpP/crotonase"/>
    <property type="match status" value="1"/>
</dbReference>
<sequence>MPINLQQVIPMVVERTSLGERAYDIFSRLLEERIVFLTGHIDDSSANLVIAQLLYLQSQDPKKDISLYINSPGGSAYAGLAIYDTIQTLNNPVSTIAVGTAASAASLLLTAGTKGKRMALANSLVLIHQPLGQADGQASDIAITAKEILRLKDLYTELLAKHTGQTKEKVMVDIDRDYYMTAQKALEYGLIDKVVIKE</sequence>
<evidence type="ECO:0000256" key="10">
    <source>
        <dbReference type="RuleBase" id="RU000550"/>
    </source>
</evidence>
<evidence type="ECO:0000256" key="5">
    <source>
        <dbReference type="ARBA" id="ARBA00034021"/>
    </source>
</evidence>
<dbReference type="PROSITE" id="PS00382">
    <property type="entry name" value="CLP_PROTEASE_HIS"/>
    <property type="match status" value="1"/>
</dbReference>
<dbReference type="NCBIfam" id="NF001368">
    <property type="entry name" value="PRK00277.1"/>
    <property type="match status" value="1"/>
</dbReference>
<organism evidence="12 13">
    <name type="scientific">candidate division WWE3 bacterium CG08_land_8_20_14_0_20_43_13</name>
    <dbReference type="NCBI Taxonomy" id="1975087"/>
    <lineage>
        <taxon>Bacteria</taxon>
        <taxon>Katanobacteria</taxon>
    </lineage>
</organism>
<protein>
    <recommendedName>
        <fullName evidence="6 11">ATP-dependent Clp protease proteolytic subunit</fullName>
        <ecNumber evidence="6 9">3.4.21.92</ecNumber>
    </recommendedName>
    <alternativeName>
        <fullName evidence="6">Endopeptidase Clp</fullName>
    </alternativeName>
</protein>
<keyword evidence="2 6" id="KW-0645">Protease</keyword>
<evidence type="ECO:0000256" key="9">
    <source>
        <dbReference type="RuleBase" id="RU000549"/>
    </source>
</evidence>
<dbReference type="Proteomes" id="UP000231414">
    <property type="component" value="Unassembled WGS sequence"/>
</dbReference>
<evidence type="ECO:0000256" key="1">
    <source>
        <dbReference type="ARBA" id="ARBA00007039"/>
    </source>
</evidence>
<dbReference type="PRINTS" id="PR00127">
    <property type="entry name" value="CLPPROTEASEP"/>
</dbReference>
<dbReference type="GO" id="GO:0004176">
    <property type="term" value="F:ATP-dependent peptidase activity"/>
    <property type="evidence" value="ECO:0007669"/>
    <property type="project" value="InterPro"/>
</dbReference>
<dbReference type="CDD" id="cd07017">
    <property type="entry name" value="S14_ClpP_2"/>
    <property type="match status" value="1"/>
</dbReference>
<dbReference type="PANTHER" id="PTHR10381:SF11">
    <property type="entry name" value="ATP-DEPENDENT CLP PROTEASE PROTEOLYTIC SUBUNIT, MITOCHONDRIAL"/>
    <property type="match status" value="1"/>
</dbReference>
<keyword evidence="4 6" id="KW-0720">Serine protease</keyword>
<dbReference type="InterPro" id="IPR001907">
    <property type="entry name" value="ClpP"/>
</dbReference>
<dbReference type="PROSITE" id="PS00381">
    <property type="entry name" value="CLP_PROTEASE_SER"/>
    <property type="match status" value="1"/>
</dbReference>
<reference evidence="13" key="1">
    <citation type="submission" date="2017-09" db="EMBL/GenBank/DDBJ databases">
        <title>Depth-based differentiation of microbial function through sediment-hosted aquifers and enrichment of novel symbionts in the deep terrestrial subsurface.</title>
        <authorList>
            <person name="Probst A.J."/>
            <person name="Ladd B."/>
            <person name="Jarett J.K."/>
            <person name="Geller-Mcgrath D.E."/>
            <person name="Sieber C.M.K."/>
            <person name="Emerson J.B."/>
            <person name="Anantharaman K."/>
            <person name="Thomas B.C."/>
            <person name="Malmstrom R."/>
            <person name="Stieglmeier M."/>
            <person name="Klingl A."/>
            <person name="Woyke T."/>
            <person name="Ryan C.M."/>
            <person name="Banfield J.F."/>
        </authorList>
    </citation>
    <scope>NUCLEOTIDE SEQUENCE [LARGE SCALE GENOMIC DNA]</scope>
</reference>
<evidence type="ECO:0000256" key="8">
    <source>
        <dbReference type="PROSITE-ProRule" id="PRU10086"/>
    </source>
</evidence>
<comment type="subcellular location">
    <subcellularLocation>
        <location evidence="6">Cytoplasm</location>
    </subcellularLocation>
</comment>
<comment type="similarity">
    <text evidence="1 6 11">Belongs to the peptidase S14 family.</text>
</comment>